<comment type="catalytic activity">
    <reaction evidence="7">
        <text>L-cysteinyl-[protein] + hexadecanoyl-CoA = S-hexadecanoyl-L-cysteinyl-[protein] + CoA</text>
        <dbReference type="Rhea" id="RHEA:36683"/>
        <dbReference type="Rhea" id="RHEA-COMP:10131"/>
        <dbReference type="Rhea" id="RHEA-COMP:11032"/>
        <dbReference type="ChEBI" id="CHEBI:29950"/>
        <dbReference type="ChEBI" id="CHEBI:57287"/>
        <dbReference type="ChEBI" id="CHEBI:57379"/>
        <dbReference type="ChEBI" id="CHEBI:74151"/>
        <dbReference type="EC" id="2.3.1.225"/>
    </reaction>
</comment>
<feature type="transmembrane region" description="Helical" evidence="7">
    <location>
        <begin position="82"/>
        <end position="100"/>
    </location>
</feature>
<keyword evidence="5 7" id="KW-0472">Membrane</keyword>
<comment type="caution">
    <text evidence="10">The sequence shown here is derived from an EMBL/GenBank/DDBJ whole genome shotgun (WGS) entry which is preliminary data.</text>
</comment>
<protein>
    <recommendedName>
        <fullName evidence="7">Palmitoyltransferase</fullName>
        <ecNumber evidence="7">2.3.1.225</ecNumber>
    </recommendedName>
</protein>
<evidence type="ECO:0000256" key="5">
    <source>
        <dbReference type="ARBA" id="ARBA00023136"/>
    </source>
</evidence>
<accession>A0ABQ6N8T6</accession>
<dbReference type="PROSITE" id="PS50216">
    <property type="entry name" value="DHHC"/>
    <property type="match status" value="1"/>
</dbReference>
<feature type="domain" description="Palmitoyltransferase DHHC" evidence="9">
    <location>
        <begin position="165"/>
        <end position="274"/>
    </location>
</feature>
<feature type="transmembrane region" description="Helical" evidence="7">
    <location>
        <begin position="59"/>
        <end position="76"/>
    </location>
</feature>
<evidence type="ECO:0000256" key="8">
    <source>
        <dbReference type="SAM" id="MobiDB-lite"/>
    </source>
</evidence>
<comment type="similarity">
    <text evidence="7">Belongs to the DHHC palmitoyltransferase family.</text>
</comment>
<comment type="domain">
    <text evidence="7">The DHHC domain is required for palmitoyltransferase activity.</text>
</comment>
<feature type="transmembrane region" description="Helical" evidence="7">
    <location>
        <begin position="402"/>
        <end position="425"/>
    </location>
</feature>
<sequence length="573" mass="62885">VDQALAAAIDSRYDELPLHAILKTGSRSIFPLERSLSYLLLLSRETHVFSALAADRNGTLLMLFIWGSVTFLSLLTPHVPSFMPLPVTKLLLSLYSYSVYRMRYIVMHSNPGIVMPNPPDRVLEESSALRNPEAAAEARVRRTPHVRLPPLPSHWLPERPVQAFPLKFCRTCNLYRPPKSHHCPLCNCCVYGHDHHCLYLGTCIGGGNRRSFIQLILLTASWLFVCGVYIGIGGWHNYRSELHALNAAAKDDAPPDPSLEEVEGDDEDRSHFIANFRSFIFYPSIGVYFFSLLISSFLIPLKLGHAERAASLRRGFASARQPALTAGDVFAMVVRGRTILYMSPPRYALSLTWGFRVVKKACVVIGAGYFAMLAVSAFSGNNNDDADVDSSSAKYTVISNKILAFYATALSGIGFPFCCYQIHVLSMGETSRERIQRARVRTGSSGRRSRRGDFVMLDQEEGGGGGGGGGVTNSGWEKAAGLGLMVAGIPNRTALFMQYLFAGAGDGDGYMPVSGESRFVDFGVLFKNLPKEIHEDDLRGDEAIGRRWLGRGEGGGDVGEGGVQLAERQGDFI</sequence>
<keyword evidence="3 7" id="KW-0812">Transmembrane</keyword>
<dbReference type="EMBL" id="BRYB01001104">
    <property type="protein sequence ID" value="GMI42979.1"/>
    <property type="molecule type" value="Genomic_DNA"/>
</dbReference>
<evidence type="ECO:0000256" key="3">
    <source>
        <dbReference type="ARBA" id="ARBA00022692"/>
    </source>
</evidence>
<evidence type="ECO:0000256" key="4">
    <source>
        <dbReference type="ARBA" id="ARBA00022989"/>
    </source>
</evidence>
<feature type="transmembrane region" description="Helical" evidence="7">
    <location>
        <begin position="279"/>
        <end position="299"/>
    </location>
</feature>
<keyword evidence="4 7" id="KW-1133">Transmembrane helix</keyword>
<feature type="non-terminal residue" evidence="10">
    <location>
        <position position="1"/>
    </location>
</feature>
<gene>
    <name evidence="10" type="ORF">TeGR_g9905</name>
</gene>
<evidence type="ECO:0000256" key="1">
    <source>
        <dbReference type="ARBA" id="ARBA00004141"/>
    </source>
</evidence>
<evidence type="ECO:0000256" key="6">
    <source>
        <dbReference type="ARBA" id="ARBA00023315"/>
    </source>
</evidence>
<feature type="compositionally biased region" description="Gly residues" evidence="8">
    <location>
        <begin position="462"/>
        <end position="472"/>
    </location>
</feature>
<keyword evidence="2 7" id="KW-0808">Transferase</keyword>
<keyword evidence="6 7" id="KW-0012">Acyltransferase</keyword>
<dbReference type="InterPro" id="IPR001594">
    <property type="entry name" value="Palmitoyltrfase_DHHC"/>
</dbReference>
<feature type="transmembrane region" description="Helical" evidence="7">
    <location>
        <begin position="361"/>
        <end position="382"/>
    </location>
</feature>
<dbReference type="Proteomes" id="UP001165060">
    <property type="component" value="Unassembled WGS sequence"/>
</dbReference>
<evidence type="ECO:0000313" key="10">
    <source>
        <dbReference type="EMBL" id="GMI42979.1"/>
    </source>
</evidence>
<keyword evidence="11" id="KW-1185">Reference proteome</keyword>
<evidence type="ECO:0000259" key="9">
    <source>
        <dbReference type="Pfam" id="PF01529"/>
    </source>
</evidence>
<dbReference type="Pfam" id="PF01529">
    <property type="entry name" value="DHHC"/>
    <property type="match status" value="1"/>
</dbReference>
<proteinExistence type="inferred from homology"/>
<name>A0ABQ6N8T6_9STRA</name>
<organism evidence="10 11">
    <name type="scientific">Tetraparma gracilis</name>
    <dbReference type="NCBI Taxonomy" id="2962635"/>
    <lineage>
        <taxon>Eukaryota</taxon>
        <taxon>Sar</taxon>
        <taxon>Stramenopiles</taxon>
        <taxon>Ochrophyta</taxon>
        <taxon>Bolidophyceae</taxon>
        <taxon>Parmales</taxon>
        <taxon>Triparmaceae</taxon>
        <taxon>Tetraparma</taxon>
    </lineage>
</organism>
<evidence type="ECO:0000256" key="2">
    <source>
        <dbReference type="ARBA" id="ARBA00022679"/>
    </source>
</evidence>
<comment type="subcellular location">
    <subcellularLocation>
        <location evidence="1">Membrane</location>
        <topology evidence="1">Multi-pass membrane protein</topology>
    </subcellularLocation>
</comment>
<feature type="transmembrane region" description="Helical" evidence="7">
    <location>
        <begin position="212"/>
        <end position="232"/>
    </location>
</feature>
<dbReference type="InterPro" id="IPR039859">
    <property type="entry name" value="PFA4/ZDH16/20/ERF2-like"/>
</dbReference>
<dbReference type="PANTHER" id="PTHR22883">
    <property type="entry name" value="ZINC FINGER DHHC DOMAIN CONTAINING PROTEIN"/>
    <property type="match status" value="1"/>
</dbReference>
<evidence type="ECO:0000313" key="11">
    <source>
        <dbReference type="Proteomes" id="UP001165060"/>
    </source>
</evidence>
<evidence type="ECO:0000256" key="7">
    <source>
        <dbReference type="RuleBase" id="RU079119"/>
    </source>
</evidence>
<feature type="region of interest" description="Disordered" evidence="8">
    <location>
        <begin position="438"/>
        <end position="472"/>
    </location>
</feature>
<dbReference type="EC" id="2.3.1.225" evidence="7"/>
<reference evidence="10 11" key="1">
    <citation type="journal article" date="2023" name="Commun. Biol.">
        <title>Genome analysis of Parmales, the sister group of diatoms, reveals the evolutionary specialization of diatoms from phago-mixotrophs to photoautotrophs.</title>
        <authorList>
            <person name="Ban H."/>
            <person name="Sato S."/>
            <person name="Yoshikawa S."/>
            <person name="Yamada K."/>
            <person name="Nakamura Y."/>
            <person name="Ichinomiya M."/>
            <person name="Sato N."/>
            <person name="Blanc-Mathieu R."/>
            <person name="Endo H."/>
            <person name="Kuwata A."/>
            <person name="Ogata H."/>
        </authorList>
    </citation>
    <scope>NUCLEOTIDE SEQUENCE [LARGE SCALE GENOMIC DNA]</scope>
</reference>